<evidence type="ECO:0000313" key="2">
    <source>
        <dbReference type="Proteomes" id="UP000034854"/>
    </source>
</evidence>
<name>A0A0G0UDG2_9BACT</name>
<protein>
    <submittedName>
        <fullName evidence="1">Uncharacterized protein</fullName>
    </submittedName>
</protein>
<accession>A0A0G0UDG2</accession>
<dbReference type="Proteomes" id="UP000034854">
    <property type="component" value="Unassembled WGS sequence"/>
</dbReference>
<comment type="caution">
    <text evidence="1">The sequence shown here is derived from an EMBL/GenBank/DDBJ whole genome shotgun (WGS) entry which is preliminary data.</text>
</comment>
<sequence>MHYGYCGGYCEPEAEVLSKADKKALLEEKKVILEAKLATIKHLLETVDKEEKE</sequence>
<organism evidence="1 2">
    <name type="scientific">Candidatus Curtissbacteria bacterium GW2011_GWA1_41_11</name>
    <dbReference type="NCBI Taxonomy" id="1618409"/>
    <lineage>
        <taxon>Bacteria</taxon>
        <taxon>Candidatus Curtissiibacteriota</taxon>
    </lineage>
</organism>
<evidence type="ECO:0000313" key="1">
    <source>
        <dbReference type="EMBL" id="KKR86979.1"/>
    </source>
</evidence>
<dbReference type="EMBL" id="LCAG01000008">
    <property type="protein sequence ID" value="KKR86979.1"/>
    <property type="molecule type" value="Genomic_DNA"/>
</dbReference>
<dbReference type="AlphaFoldDB" id="A0A0G0UDG2"/>
<proteinExistence type="predicted"/>
<gene>
    <name evidence="1" type="ORF">UU34_C0008G0003</name>
</gene>
<reference evidence="1 2" key="1">
    <citation type="journal article" date="2015" name="Nature">
        <title>rRNA introns, odd ribosomes, and small enigmatic genomes across a large radiation of phyla.</title>
        <authorList>
            <person name="Brown C.T."/>
            <person name="Hug L.A."/>
            <person name="Thomas B.C."/>
            <person name="Sharon I."/>
            <person name="Castelle C.J."/>
            <person name="Singh A."/>
            <person name="Wilkins M.J."/>
            <person name="Williams K.H."/>
            <person name="Banfield J.F."/>
        </authorList>
    </citation>
    <scope>NUCLEOTIDE SEQUENCE [LARGE SCALE GENOMIC DNA]</scope>
</reference>